<reference evidence="1 2" key="1">
    <citation type="submission" date="2020-08" db="EMBL/GenBank/DDBJ databases">
        <title>Bridging the membrane lipid divide: bacteria of the FCB group superphylum have the potential to synthesize archaeal ether lipids.</title>
        <authorList>
            <person name="Villanueva L."/>
            <person name="Von Meijenfeldt F.A.B."/>
            <person name="Westbye A.B."/>
            <person name="Yadav S."/>
            <person name="Hopmans E.C."/>
            <person name="Dutilh B.E."/>
            <person name="Sinninghe Damste J.S."/>
        </authorList>
    </citation>
    <scope>NUCLEOTIDE SEQUENCE [LARGE SCALE GENOMIC DNA]</scope>
    <source>
        <strain evidence="1">NIOZ-UU47</strain>
    </source>
</reference>
<evidence type="ECO:0000313" key="1">
    <source>
        <dbReference type="EMBL" id="MBC8318345.1"/>
    </source>
</evidence>
<evidence type="ECO:0000313" key="2">
    <source>
        <dbReference type="Proteomes" id="UP000614424"/>
    </source>
</evidence>
<protein>
    <recommendedName>
        <fullName evidence="3">Tryptophan synthase subunit beta like protein</fullName>
    </recommendedName>
</protein>
<accession>A0A8J6NF89</accession>
<dbReference type="EMBL" id="JACNJZ010000151">
    <property type="protein sequence ID" value="MBC8318345.1"/>
    <property type="molecule type" value="Genomic_DNA"/>
</dbReference>
<evidence type="ECO:0008006" key="3">
    <source>
        <dbReference type="Google" id="ProtNLM"/>
    </source>
</evidence>
<dbReference type="AlphaFoldDB" id="A0A8J6NF89"/>
<name>A0A8J6NF89_9BACT</name>
<proteinExistence type="predicted"/>
<gene>
    <name evidence="1" type="ORF">H8E41_10605</name>
</gene>
<organism evidence="1 2">
    <name type="scientific">Candidatus Desulfobia pelagia</name>
    <dbReference type="NCBI Taxonomy" id="2841692"/>
    <lineage>
        <taxon>Bacteria</taxon>
        <taxon>Pseudomonadati</taxon>
        <taxon>Thermodesulfobacteriota</taxon>
        <taxon>Desulfobulbia</taxon>
        <taxon>Desulfobulbales</taxon>
        <taxon>Desulfobulbaceae</taxon>
        <taxon>Candidatus Desulfobia</taxon>
    </lineage>
</organism>
<dbReference type="Proteomes" id="UP000614424">
    <property type="component" value="Unassembled WGS sequence"/>
</dbReference>
<sequence length="109" mass="12566">MLYIERDQDGEITGLRNNPSAQANEKKPVTDAEVLSFLNKKVGDESFLHLLSLSDVGIIRILEDLVELLIKKNILLLTELPEEAQDKIKQRKMLRDKMYNQDIMVEDIL</sequence>
<comment type="caution">
    <text evidence="1">The sequence shown here is derived from an EMBL/GenBank/DDBJ whole genome shotgun (WGS) entry which is preliminary data.</text>
</comment>